<proteinExistence type="predicted"/>
<gene>
    <name evidence="1" type="ORF">GCM10009682_51910</name>
</gene>
<evidence type="ECO:0000313" key="2">
    <source>
        <dbReference type="Proteomes" id="UP001500218"/>
    </source>
</evidence>
<dbReference type="EMBL" id="BAAALT010000225">
    <property type="protein sequence ID" value="GAA1825800.1"/>
    <property type="molecule type" value="Genomic_DNA"/>
</dbReference>
<evidence type="ECO:0000313" key="1">
    <source>
        <dbReference type="EMBL" id="GAA1825800.1"/>
    </source>
</evidence>
<sequence length="68" mass="7456">MTMAWTWRYEGAAGSAHDSASETFPSQSDAESWLGQTWRELAAKGVVTAVLCEDDRVEYTMSLLPAGE</sequence>
<name>A0ABN2MFV0_9ACTN</name>
<accession>A0ABN2MFV0</accession>
<protein>
    <submittedName>
        <fullName evidence="1">Uncharacterized protein</fullName>
    </submittedName>
</protein>
<organism evidence="1 2">
    <name type="scientific">Luedemannella flava</name>
    <dbReference type="NCBI Taxonomy" id="349316"/>
    <lineage>
        <taxon>Bacteria</taxon>
        <taxon>Bacillati</taxon>
        <taxon>Actinomycetota</taxon>
        <taxon>Actinomycetes</taxon>
        <taxon>Micromonosporales</taxon>
        <taxon>Micromonosporaceae</taxon>
        <taxon>Luedemannella</taxon>
    </lineage>
</organism>
<keyword evidence="2" id="KW-1185">Reference proteome</keyword>
<comment type="caution">
    <text evidence="1">The sequence shown here is derived from an EMBL/GenBank/DDBJ whole genome shotgun (WGS) entry which is preliminary data.</text>
</comment>
<dbReference type="Proteomes" id="UP001500218">
    <property type="component" value="Unassembled WGS sequence"/>
</dbReference>
<reference evidence="1 2" key="1">
    <citation type="journal article" date="2019" name="Int. J. Syst. Evol. Microbiol.">
        <title>The Global Catalogue of Microorganisms (GCM) 10K type strain sequencing project: providing services to taxonomists for standard genome sequencing and annotation.</title>
        <authorList>
            <consortium name="The Broad Institute Genomics Platform"/>
            <consortium name="The Broad Institute Genome Sequencing Center for Infectious Disease"/>
            <person name="Wu L."/>
            <person name="Ma J."/>
        </authorList>
    </citation>
    <scope>NUCLEOTIDE SEQUENCE [LARGE SCALE GENOMIC DNA]</scope>
    <source>
        <strain evidence="1 2">JCM 13250</strain>
    </source>
</reference>